<feature type="domain" description="Cation/H+ exchanger transmembrane" evidence="12">
    <location>
        <begin position="161"/>
        <end position="570"/>
    </location>
</feature>
<keyword evidence="4 11" id="KW-1133">Transmembrane helix</keyword>
<proteinExistence type="inferred from homology"/>
<feature type="transmembrane region" description="Helical" evidence="11">
    <location>
        <begin position="469"/>
        <end position="498"/>
    </location>
</feature>
<dbReference type="InterPro" id="IPR006153">
    <property type="entry name" value="Cation/H_exchanger_TM"/>
</dbReference>
<dbReference type="PANTHER" id="PTHR10110:SF187">
    <property type="entry name" value="SODIUM_HYDROGEN EXCHANGER"/>
    <property type="match status" value="1"/>
</dbReference>
<gene>
    <name evidence="13" type="ORF">D0866_15006</name>
    <name evidence="14" type="ORF">D0867_07812</name>
</gene>
<dbReference type="GO" id="GO:0015385">
    <property type="term" value="F:sodium:proton antiporter activity"/>
    <property type="evidence" value="ECO:0007669"/>
    <property type="project" value="InterPro"/>
</dbReference>
<keyword evidence="3 9" id="KW-0812">Transmembrane</keyword>
<keyword evidence="8 9" id="KW-0739">Sodium transport</keyword>
<protein>
    <recommendedName>
        <fullName evidence="9">Sodium/hydrogen exchanger</fullName>
    </recommendedName>
</protein>
<feature type="compositionally biased region" description="Basic residues" evidence="10">
    <location>
        <begin position="781"/>
        <end position="791"/>
    </location>
</feature>
<dbReference type="GO" id="GO:0005769">
    <property type="term" value="C:early endosome"/>
    <property type="evidence" value="ECO:0007669"/>
    <property type="project" value="TreeGrafter"/>
</dbReference>
<evidence type="ECO:0000256" key="11">
    <source>
        <dbReference type="SAM" id="Phobius"/>
    </source>
</evidence>
<evidence type="ECO:0000256" key="1">
    <source>
        <dbReference type="ARBA" id="ARBA00004141"/>
    </source>
</evidence>
<name>A0A3M6YUQ9_HORWE</name>
<keyword evidence="6 9" id="KW-0406">Ion transport</keyword>
<evidence type="ECO:0000313" key="13">
    <source>
        <dbReference type="EMBL" id="RMY06794.1"/>
    </source>
</evidence>
<feature type="region of interest" description="Disordered" evidence="10">
    <location>
        <begin position="59"/>
        <end position="106"/>
    </location>
</feature>
<dbReference type="InterPro" id="IPR018422">
    <property type="entry name" value="Cation/H_exchanger_CPA1"/>
</dbReference>
<evidence type="ECO:0000256" key="9">
    <source>
        <dbReference type="RuleBase" id="RU003722"/>
    </source>
</evidence>
<evidence type="ECO:0000256" key="4">
    <source>
        <dbReference type="ARBA" id="ARBA00022989"/>
    </source>
</evidence>
<dbReference type="NCBIfam" id="TIGR00840">
    <property type="entry name" value="b_cpa1"/>
    <property type="match status" value="1"/>
</dbReference>
<feature type="transmembrane region" description="Helical" evidence="11">
    <location>
        <begin position="211"/>
        <end position="230"/>
    </location>
</feature>
<evidence type="ECO:0000256" key="3">
    <source>
        <dbReference type="ARBA" id="ARBA00022692"/>
    </source>
</evidence>
<evidence type="ECO:0000256" key="2">
    <source>
        <dbReference type="ARBA" id="ARBA00022448"/>
    </source>
</evidence>
<keyword evidence="7 11" id="KW-0472">Membrane</keyword>
<evidence type="ECO:0000256" key="5">
    <source>
        <dbReference type="ARBA" id="ARBA00023053"/>
    </source>
</evidence>
<dbReference type="OrthoDB" id="196264at2759"/>
<evidence type="ECO:0000313" key="15">
    <source>
        <dbReference type="Proteomes" id="UP000271337"/>
    </source>
</evidence>
<feature type="transmembrane region" description="Helical" evidence="11">
    <location>
        <begin position="544"/>
        <end position="566"/>
    </location>
</feature>
<keyword evidence="9" id="KW-0050">Antiport</keyword>
<feature type="transmembrane region" description="Helical" evidence="11">
    <location>
        <begin position="438"/>
        <end position="457"/>
    </location>
</feature>
<dbReference type="GO" id="GO:0007035">
    <property type="term" value="P:vacuolar acidification"/>
    <property type="evidence" value="ECO:0007669"/>
    <property type="project" value="TreeGrafter"/>
</dbReference>
<evidence type="ECO:0000256" key="6">
    <source>
        <dbReference type="ARBA" id="ARBA00023065"/>
    </source>
</evidence>
<dbReference type="AlphaFoldDB" id="A0A3M6YUQ9"/>
<dbReference type="PRINTS" id="PR01084">
    <property type="entry name" value="NAHEXCHNGR"/>
</dbReference>
<evidence type="ECO:0000313" key="14">
    <source>
        <dbReference type="EMBL" id="RMY12278.1"/>
    </source>
</evidence>
<dbReference type="PANTHER" id="PTHR10110">
    <property type="entry name" value="SODIUM/HYDROGEN EXCHANGER"/>
    <property type="match status" value="1"/>
</dbReference>
<comment type="subcellular location">
    <subcellularLocation>
        <location evidence="1">Membrane</location>
        <topology evidence="1">Multi-pass membrane protein</topology>
    </subcellularLocation>
</comment>
<dbReference type="Proteomes" id="UP000276864">
    <property type="component" value="Unassembled WGS sequence"/>
</dbReference>
<dbReference type="GO" id="GO:0000329">
    <property type="term" value="C:fungal-type vacuole membrane"/>
    <property type="evidence" value="ECO:0007669"/>
    <property type="project" value="TreeGrafter"/>
</dbReference>
<dbReference type="EMBL" id="QWIL01000839">
    <property type="protein sequence ID" value="RMY12278.1"/>
    <property type="molecule type" value="Genomic_DNA"/>
</dbReference>
<evidence type="ECO:0000256" key="7">
    <source>
        <dbReference type="ARBA" id="ARBA00023136"/>
    </source>
</evidence>
<feature type="transmembrane region" description="Helical" evidence="11">
    <location>
        <begin position="350"/>
        <end position="374"/>
    </location>
</feature>
<organism evidence="13 16">
    <name type="scientific">Hortaea werneckii</name>
    <name type="common">Black yeast</name>
    <name type="synonym">Cladosporium werneckii</name>
    <dbReference type="NCBI Taxonomy" id="91943"/>
    <lineage>
        <taxon>Eukaryota</taxon>
        <taxon>Fungi</taxon>
        <taxon>Dikarya</taxon>
        <taxon>Ascomycota</taxon>
        <taxon>Pezizomycotina</taxon>
        <taxon>Dothideomycetes</taxon>
        <taxon>Dothideomycetidae</taxon>
        <taxon>Mycosphaerellales</taxon>
        <taxon>Teratosphaeriaceae</taxon>
        <taxon>Hortaea</taxon>
    </lineage>
</organism>
<comment type="caution">
    <text evidence="13">The sequence shown here is derived from an EMBL/GenBank/DDBJ whole genome shotgun (WGS) entry which is preliminary data.</text>
</comment>
<dbReference type="Pfam" id="PF00999">
    <property type="entry name" value="Na_H_Exchanger"/>
    <property type="match status" value="1"/>
</dbReference>
<feature type="compositionally biased region" description="Polar residues" evidence="10">
    <location>
        <begin position="59"/>
        <end position="76"/>
    </location>
</feature>
<dbReference type="EMBL" id="QWIM01002886">
    <property type="protein sequence ID" value="RMY06794.1"/>
    <property type="molecule type" value="Genomic_DNA"/>
</dbReference>
<comment type="similarity">
    <text evidence="9">Belongs to the monovalent cation:proton antiporter 1 (CPA1) transporter (TC 2.A.36) family.</text>
</comment>
<dbReference type="Proteomes" id="UP000271337">
    <property type="component" value="Unassembled WGS sequence"/>
</dbReference>
<sequence>MDAWSRPGEKALNNSGVGCFGDGIQTAISYYCNLLPKPRKNGRKYTRKLRILPTSFSSFSQPALPKSQLQRQSLKATKQLAERSPAPPPPPPAPPSSIACADNTPRPPNPPSMGYAALLGFTAHHLSRRQATDSDPDEDTDAGQKEIYSSWALLILILLLIIAFFTSYVLQSKKIQAVHETVISIFAGMVIGLILRLTAVTSVLDAVSFDYQFFFNLLLPPIILASGYELHQGNFFRNIGTILTFAFAGTFISALVLAAILWLWTRIPLEGLDITFVEALSVGATLSATDPVTILAIFNTYKVDPKLYTCIFGESILNDAIAIVLFETAQKYREGATAGKLTVLSLFESIGVFLLVFTGSVMIGVVIGLLTSLLLKLTHIRREPKIESCVIILIAYASYFFANAIHMSGIVSLLFCGICMKHYAYHNMSRRTQLTTKFTFGIMAQLSENFIFIYLGLSLFTEPGLEYKPLFILITVIGICVARWCAVFPLSSAINWFIRYRARRRGMEVAEEIPGNWKIMIFWAGLRGAVGVALAAGLVGPNGFALRATVLVVVVLTVIIFGGTTARMLEILNIRTGVVEEIDSDDEFDIEPVPQHSGAYARKNGSAFGHTPKSSLAGNSGIGLGYVNGKQARRKTGDSSYSTGNVNGSPTVQPEFGRRNSSKANLGKGQHDAQNAAEQGLLDPDEFSNVDADDEEDLDLPPAARRSPRRPSPANASEVDTNNPYPVSGSRTSESQQGMTARGAFSQILNVTSEDAGNLFNRIDEGFLKPHLLLDPGGGHGHGHGHGHHGQRHWDNNGGGGAGSSSGGGS</sequence>
<dbReference type="GO" id="GO:0005770">
    <property type="term" value="C:late endosome"/>
    <property type="evidence" value="ECO:0007669"/>
    <property type="project" value="TreeGrafter"/>
</dbReference>
<feature type="compositionally biased region" description="Polar residues" evidence="10">
    <location>
        <begin position="638"/>
        <end position="652"/>
    </location>
</feature>
<feature type="compositionally biased region" description="Pro residues" evidence="10">
    <location>
        <begin position="85"/>
        <end position="95"/>
    </location>
</feature>
<feature type="transmembrane region" description="Helical" evidence="11">
    <location>
        <begin position="182"/>
        <end position="199"/>
    </location>
</feature>
<evidence type="ECO:0000256" key="8">
    <source>
        <dbReference type="ARBA" id="ARBA00023201"/>
    </source>
</evidence>
<dbReference type="GO" id="GO:0015386">
    <property type="term" value="F:potassium:proton antiporter activity"/>
    <property type="evidence" value="ECO:0007669"/>
    <property type="project" value="TreeGrafter"/>
</dbReference>
<feature type="compositionally biased region" description="Polar residues" evidence="10">
    <location>
        <begin position="718"/>
        <end position="739"/>
    </location>
</feature>
<keyword evidence="2 9" id="KW-0813">Transport</keyword>
<dbReference type="VEuPathDB" id="FungiDB:BTJ68_04076"/>
<feature type="region of interest" description="Disordered" evidence="10">
    <location>
        <begin position="775"/>
        <end position="810"/>
    </location>
</feature>
<feature type="region of interest" description="Disordered" evidence="10">
    <location>
        <begin position="631"/>
        <end position="740"/>
    </location>
</feature>
<feature type="compositionally biased region" description="Acidic residues" evidence="10">
    <location>
        <begin position="683"/>
        <end position="699"/>
    </location>
</feature>
<feature type="compositionally biased region" description="Gly residues" evidence="10">
    <location>
        <begin position="797"/>
        <end position="810"/>
    </location>
</feature>
<dbReference type="InterPro" id="IPR004709">
    <property type="entry name" value="NaH_exchanger"/>
</dbReference>
<feature type="transmembrane region" description="Helical" evidence="11">
    <location>
        <begin position="519"/>
        <end position="538"/>
    </location>
</feature>
<evidence type="ECO:0000259" key="12">
    <source>
        <dbReference type="Pfam" id="PF00999"/>
    </source>
</evidence>
<dbReference type="Gene3D" id="6.10.140.1330">
    <property type="match status" value="1"/>
</dbReference>
<keyword evidence="5" id="KW-0915">Sodium</keyword>
<feature type="transmembrane region" description="Helical" evidence="11">
    <location>
        <begin position="151"/>
        <end position="170"/>
    </location>
</feature>
<reference evidence="15 16" key="1">
    <citation type="journal article" date="2018" name="BMC Genomics">
        <title>Genomic evidence for intraspecific hybridization in a clonal and extremely halotolerant yeast.</title>
        <authorList>
            <person name="Gostincar C."/>
            <person name="Stajich J.E."/>
            <person name="Zupancic J."/>
            <person name="Zalar P."/>
            <person name="Gunde-Cimerman N."/>
        </authorList>
    </citation>
    <scope>NUCLEOTIDE SEQUENCE [LARGE SCALE GENOMIC DNA]</scope>
    <source>
        <strain evidence="13 16">EXF-6651</strain>
        <strain evidence="14 15">EXF-6669</strain>
    </source>
</reference>
<feature type="transmembrane region" description="Helical" evidence="11">
    <location>
        <begin position="242"/>
        <end position="264"/>
    </location>
</feature>
<accession>A0A3M6YUQ9</accession>
<evidence type="ECO:0000256" key="10">
    <source>
        <dbReference type="SAM" id="MobiDB-lite"/>
    </source>
</evidence>
<evidence type="ECO:0000313" key="16">
    <source>
        <dbReference type="Proteomes" id="UP000276864"/>
    </source>
</evidence>